<accession>A0AAJ0M1U0</accession>
<name>A0AAJ0M1U0_9PEZI</name>
<reference evidence="2" key="2">
    <citation type="submission" date="2023-06" db="EMBL/GenBank/DDBJ databases">
        <authorList>
            <consortium name="Lawrence Berkeley National Laboratory"/>
            <person name="Mondo S.J."/>
            <person name="Hensen N."/>
            <person name="Bonometti L."/>
            <person name="Westerberg I."/>
            <person name="Brannstrom I.O."/>
            <person name="Guillou S."/>
            <person name="Cros-Aarteil S."/>
            <person name="Calhoun S."/>
            <person name="Haridas S."/>
            <person name="Kuo A."/>
            <person name="Pangilinan J."/>
            <person name="Riley R."/>
            <person name="Labutti K."/>
            <person name="Andreopoulos B."/>
            <person name="Lipzen A."/>
            <person name="Chen C."/>
            <person name="Yanf M."/>
            <person name="Daum C."/>
            <person name="Ng V."/>
            <person name="Clum A."/>
            <person name="Steindorff A."/>
            <person name="Ohm R."/>
            <person name="Martin F."/>
            <person name="Silar P."/>
            <person name="Natvig D."/>
            <person name="Lalanne C."/>
            <person name="Gautier V."/>
            <person name="Ament-Velasquez S.L."/>
            <person name="Kruys A."/>
            <person name="Hutchinson M.I."/>
            <person name="Powell A.J."/>
            <person name="Barry K."/>
            <person name="Miller A.N."/>
            <person name="Grigoriev I.V."/>
            <person name="Debuchy R."/>
            <person name="Gladieux P."/>
            <person name="Thoren M.H."/>
            <person name="Johannesson H."/>
        </authorList>
    </citation>
    <scope>NUCLEOTIDE SEQUENCE</scope>
    <source>
        <strain evidence="2">CBS 333.67</strain>
    </source>
</reference>
<keyword evidence="1" id="KW-0812">Transmembrane</keyword>
<dbReference type="AlphaFoldDB" id="A0AAJ0M1U0"/>
<comment type="caution">
    <text evidence="2">The sequence shown here is derived from an EMBL/GenBank/DDBJ whole genome shotgun (WGS) entry which is preliminary data.</text>
</comment>
<keyword evidence="1" id="KW-0472">Membrane</keyword>
<dbReference type="Proteomes" id="UP001273166">
    <property type="component" value="Unassembled WGS sequence"/>
</dbReference>
<reference evidence="2" key="1">
    <citation type="journal article" date="2023" name="Mol. Phylogenet. Evol.">
        <title>Genome-scale phylogeny and comparative genomics of the fungal order Sordariales.</title>
        <authorList>
            <person name="Hensen N."/>
            <person name="Bonometti L."/>
            <person name="Westerberg I."/>
            <person name="Brannstrom I.O."/>
            <person name="Guillou S."/>
            <person name="Cros-Aarteil S."/>
            <person name="Calhoun S."/>
            <person name="Haridas S."/>
            <person name="Kuo A."/>
            <person name="Mondo S."/>
            <person name="Pangilinan J."/>
            <person name="Riley R."/>
            <person name="LaButti K."/>
            <person name="Andreopoulos B."/>
            <person name="Lipzen A."/>
            <person name="Chen C."/>
            <person name="Yan M."/>
            <person name="Daum C."/>
            <person name="Ng V."/>
            <person name="Clum A."/>
            <person name="Steindorff A."/>
            <person name="Ohm R.A."/>
            <person name="Martin F."/>
            <person name="Silar P."/>
            <person name="Natvig D.O."/>
            <person name="Lalanne C."/>
            <person name="Gautier V."/>
            <person name="Ament-Velasquez S.L."/>
            <person name="Kruys A."/>
            <person name="Hutchinson M.I."/>
            <person name="Powell A.J."/>
            <person name="Barry K."/>
            <person name="Miller A.N."/>
            <person name="Grigoriev I.V."/>
            <person name="Debuchy R."/>
            <person name="Gladieux P."/>
            <person name="Hiltunen Thoren M."/>
            <person name="Johannesson H."/>
        </authorList>
    </citation>
    <scope>NUCLEOTIDE SEQUENCE</scope>
    <source>
        <strain evidence="2">CBS 333.67</strain>
    </source>
</reference>
<keyword evidence="3" id="KW-1185">Reference proteome</keyword>
<protein>
    <submittedName>
        <fullName evidence="2">Uncharacterized protein</fullName>
    </submittedName>
</protein>
<organism evidence="2 3">
    <name type="scientific">Chaetomium strumarium</name>
    <dbReference type="NCBI Taxonomy" id="1170767"/>
    <lineage>
        <taxon>Eukaryota</taxon>
        <taxon>Fungi</taxon>
        <taxon>Dikarya</taxon>
        <taxon>Ascomycota</taxon>
        <taxon>Pezizomycotina</taxon>
        <taxon>Sordariomycetes</taxon>
        <taxon>Sordariomycetidae</taxon>
        <taxon>Sordariales</taxon>
        <taxon>Chaetomiaceae</taxon>
        <taxon>Chaetomium</taxon>
    </lineage>
</organism>
<dbReference type="GeneID" id="87886760"/>
<feature type="transmembrane region" description="Helical" evidence="1">
    <location>
        <begin position="29"/>
        <end position="48"/>
    </location>
</feature>
<proteinExistence type="predicted"/>
<evidence type="ECO:0000256" key="1">
    <source>
        <dbReference type="SAM" id="Phobius"/>
    </source>
</evidence>
<gene>
    <name evidence="2" type="ORF">B0T15DRAFT_511753</name>
</gene>
<keyword evidence="1" id="KW-1133">Transmembrane helix</keyword>
<sequence>MPQGYVDLDPTLPHYAGKGLSVFLDLVPWRGLIFLQAPPGFLLWIAFVSRVPGLRREFASTGAWFSALPVRFGASGDRSVTIAYGDVVRRTPTDNASPFPLPLFADLPPFSHGMYQQPPAQPLDAMRHRSCRHTGLAMGELH</sequence>
<dbReference type="RefSeq" id="XP_062721661.1">
    <property type="nucleotide sequence ID" value="XM_062867931.1"/>
</dbReference>
<evidence type="ECO:0000313" key="3">
    <source>
        <dbReference type="Proteomes" id="UP001273166"/>
    </source>
</evidence>
<dbReference type="EMBL" id="JAUDZG010000004">
    <property type="protein sequence ID" value="KAK3305881.1"/>
    <property type="molecule type" value="Genomic_DNA"/>
</dbReference>
<evidence type="ECO:0000313" key="2">
    <source>
        <dbReference type="EMBL" id="KAK3305881.1"/>
    </source>
</evidence>